<feature type="transmembrane region" description="Helical" evidence="8">
    <location>
        <begin position="257"/>
        <end position="278"/>
    </location>
</feature>
<dbReference type="PANTHER" id="PTHR42929">
    <property type="entry name" value="INNER MEMBRANE ABC TRANSPORTER PERMEASE PROTEIN YDCU-RELATED-RELATED"/>
    <property type="match status" value="1"/>
</dbReference>
<evidence type="ECO:0000256" key="4">
    <source>
        <dbReference type="ARBA" id="ARBA00022475"/>
    </source>
</evidence>
<evidence type="ECO:0000256" key="1">
    <source>
        <dbReference type="ARBA" id="ARBA00004651"/>
    </source>
</evidence>
<evidence type="ECO:0000313" key="10">
    <source>
        <dbReference type="EMBL" id="KMO36874.1"/>
    </source>
</evidence>
<dbReference type="GO" id="GO:0055085">
    <property type="term" value="P:transmembrane transport"/>
    <property type="evidence" value="ECO:0007669"/>
    <property type="project" value="InterPro"/>
</dbReference>
<keyword evidence="4" id="KW-1003">Cell membrane</keyword>
<evidence type="ECO:0000256" key="3">
    <source>
        <dbReference type="ARBA" id="ARBA00022448"/>
    </source>
</evidence>
<sequence length="288" mass="30831">MSAVAAQHASPRSAWRSRLNLGLLLLPASLVGLAMVCATVTMAWISTQSEGSQPTLEHYVRFFEDGYLIQAGIRTFHLSLMVSVICVLCGYPVAWYLVYSRSSYRYVAFIIVLSPLLVSIVVRALGWTILLGNEGVINQALQALGLTKGPVALMRSYWSVVAGMVHIFLPFMVLSIASTLGAIDPSLREAAALLGATPATSFRLVTLPLSLQGIAAGSVIVFCLSTGVFLTPLWLSRGHVSVLATVLKEQVVDASDWPAGATTAVLLTVSTLGLVALYNGLIRRFGEH</sequence>
<organism evidence="10 11">
    <name type="scientific">Methylobacterium aquaticum</name>
    <dbReference type="NCBI Taxonomy" id="270351"/>
    <lineage>
        <taxon>Bacteria</taxon>
        <taxon>Pseudomonadati</taxon>
        <taxon>Pseudomonadota</taxon>
        <taxon>Alphaproteobacteria</taxon>
        <taxon>Hyphomicrobiales</taxon>
        <taxon>Methylobacteriaceae</taxon>
        <taxon>Methylobacterium</taxon>
    </lineage>
</organism>
<evidence type="ECO:0000259" key="9">
    <source>
        <dbReference type="PROSITE" id="PS50928"/>
    </source>
</evidence>
<keyword evidence="7 8" id="KW-0472">Membrane</keyword>
<dbReference type="CDD" id="cd06261">
    <property type="entry name" value="TM_PBP2"/>
    <property type="match status" value="1"/>
</dbReference>
<dbReference type="PROSITE" id="PS50928">
    <property type="entry name" value="ABC_TM1"/>
    <property type="match status" value="1"/>
</dbReference>
<dbReference type="PATRIC" id="fig|270351.6.peg.6556"/>
<dbReference type="InterPro" id="IPR000515">
    <property type="entry name" value="MetI-like"/>
</dbReference>
<comment type="similarity">
    <text evidence="2">Belongs to the binding-protein-dependent transport system permease family. CysTW subfamily.</text>
</comment>
<evidence type="ECO:0000256" key="6">
    <source>
        <dbReference type="ARBA" id="ARBA00022989"/>
    </source>
</evidence>
<dbReference type="InterPro" id="IPR035906">
    <property type="entry name" value="MetI-like_sf"/>
</dbReference>
<reference evidence="10 11" key="1">
    <citation type="submission" date="2015-03" db="EMBL/GenBank/DDBJ databases">
        <title>Genome sequencing of Methylobacterium aquaticum DSM16371 type strain.</title>
        <authorList>
            <person name="Chaudhry V."/>
            <person name="Patil P.B."/>
        </authorList>
    </citation>
    <scope>NUCLEOTIDE SEQUENCE [LARGE SCALE GENOMIC DNA]</scope>
    <source>
        <strain evidence="10 11">DSM 16371</strain>
    </source>
</reference>
<keyword evidence="6 8" id="KW-1133">Transmembrane helix</keyword>
<gene>
    <name evidence="10" type="ORF">VP06_08965</name>
</gene>
<name>A0A0J6ST38_9HYPH</name>
<evidence type="ECO:0000256" key="5">
    <source>
        <dbReference type="ARBA" id="ARBA00022692"/>
    </source>
</evidence>
<dbReference type="Pfam" id="PF00528">
    <property type="entry name" value="BPD_transp_1"/>
    <property type="match status" value="1"/>
</dbReference>
<dbReference type="Proteomes" id="UP000035929">
    <property type="component" value="Unassembled WGS sequence"/>
</dbReference>
<keyword evidence="3 8" id="KW-0813">Transport</keyword>
<dbReference type="OrthoDB" id="9807047at2"/>
<dbReference type="GO" id="GO:0005886">
    <property type="term" value="C:plasma membrane"/>
    <property type="evidence" value="ECO:0007669"/>
    <property type="project" value="UniProtKB-SubCell"/>
</dbReference>
<evidence type="ECO:0000256" key="8">
    <source>
        <dbReference type="RuleBase" id="RU363032"/>
    </source>
</evidence>
<evidence type="ECO:0000256" key="2">
    <source>
        <dbReference type="ARBA" id="ARBA00007069"/>
    </source>
</evidence>
<feature type="transmembrane region" description="Helical" evidence="8">
    <location>
        <begin position="157"/>
        <end position="183"/>
    </location>
</feature>
<dbReference type="SUPFAM" id="SSF161098">
    <property type="entry name" value="MetI-like"/>
    <property type="match status" value="1"/>
</dbReference>
<comment type="caution">
    <text evidence="10">The sequence shown here is derived from an EMBL/GenBank/DDBJ whole genome shotgun (WGS) entry which is preliminary data.</text>
</comment>
<comment type="subcellular location">
    <subcellularLocation>
        <location evidence="1 8">Cell membrane</location>
        <topology evidence="1 8">Multi-pass membrane protein</topology>
    </subcellularLocation>
</comment>
<dbReference type="AlphaFoldDB" id="A0A0J6ST38"/>
<dbReference type="EMBL" id="LABX01000064">
    <property type="protein sequence ID" value="KMO36874.1"/>
    <property type="molecule type" value="Genomic_DNA"/>
</dbReference>
<dbReference type="Gene3D" id="1.10.3720.10">
    <property type="entry name" value="MetI-like"/>
    <property type="match status" value="1"/>
</dbReference>
<accession>A0A0J6ST38</accession>
<feature type="transmembrane region" description="Helical" evidence="8">
    <location>
        <begin position="106"/>
        <end position="130"/>
    </location>
</feature>
<evidence type="ECO:0000313" key="11">
    <source>
        <dbReference type="Proteomes" id="UP000035929"/>
    </source>
</evidence>
<feature type="transmembrane region" description="Helical" evidence="8">
    <location>
        <begin position="76"/>
        <end position="99"/>
    </location>
</feature>
<feature type="transmembrane region" description="Helical" evidence="8">
    <location>
        <begin position="21"/>
        <end position="45"/>
    </location>
</feature>
<evidence type="ECO:0000256" key="7">
    <source>
        <dbReference type="ARBA" id="ARBA00023136"/>
    </source>
</evidence>
<feature type="domain" description="ABC transmembrane type-1" evidence="9">
    <location>
        <begin position="72"/>
        <end position="278"/>
    </location>
</feature>
<keyword evidence="5 8" id="KW-0812">Transmembrane</keyword>
<feature type="transmembrane region" description="Helical" evidence="8">
    <location>
        <begin position="204"/>
        <end position="230"/>
    </location>
</feature>
<dbReference type="RefSeq" id="WP_048463436.1">
    <property type="nucleotide sequence ID" value="NZ_LABX01000064.1"/>
</dbReference>
<dbReference type="PANTHER" id="PTHR42929:SF5">
    <property type="entry name" value="ABC TRANSPORTER PERMEASE PROTEIN"/>
    <property type="match status" value="1"/>
</dbReference>
<proteinExistence type="inferred from homology"/>
<protein>
    <recommendedName>
        <fullName evidence="9">ABC transmembrane type-1 domain-containing protein</fullName>
    </recommendedName>
</protein>